<name>A0A2M7Z4J7_9BACT</name>
<dbReference type="Gene3D" id="3.40.449.10">
    <property type="entry name" value="Phosphoenolpyruvate Carboxykinase, domain 1"/>
    <property type="match status" value="1"/>
</dbReference>
<dbReference type="GO" id="GO:0004612">
    <property type="term" value="F:phosphoenolpyruvate carboxykinase (ATP) activity"/>
    <property type="evidence" value="ECO:0007669"/>
    <property type="project" value="UniProtKB-EC"/>
</dbReference>
<evidence type="ECO:0000256" key="7">
    <source>
        <dbReference type="ARBA" id="ARBA00022840"/>
    </source>
</evidence>
<protein>
    <recommendedName>
        <fullName evidence="3">phosphoenolpyruvate carboxykinase (ATP)</fullName>
        <ecNumber evidence="3">4.1.1.49</ecNumber>
    </recommendedName>
</protein>
<reference evidence="11" key="1">
    <citation type="submission" date="2017-09" db="EMBL/GenBank/DDBJ databases">
        <title>Depth-based differentiation of microbial function through sediment-hosted aquifers and enrichment of novel symbionts in the deep terrestrial subsurface.</title>
        <authorList>
            <person name="Probst A.J."/>
            <person name="Ladd B."/>
            <person name="Jarett J.K."/>
            <person name="Geller-Mcgrath D.E."/>
            <person name="Sieber C.M.K."/>
            <person name="Emerson J.B."/>
            <person name="Anantharaman K."/>
            <person name="Thomas B.C."/>
            <person name="Malmstrom R."/>
            <person name="Stieglmeier M."/>
            <person name="Klingl A."/>
            <person name="Woyke T."/>
            <person name="Ryan C.M."/>
            <person name="Banfield J.F."/>
        </authorList>
    </citation>
    <scope>NUCLEOTIDE SEQUENCE [LARGE SCALE GENOMIC DNA]</scope>
</reference>
<dbReference type="AlphaFoldDB" id="A0A2M7Z4J7"/>
<dbReference type="InterPro" id="IPR001272">
    <property type="entry name" value="PEP_carboxykinase_ATP"/>
</dbReference>
<evidence type="ECO:0000256" key="1">
    <source>
        <dbReference type="ARBA" id="ARBA00004742"/>
    </source>
</evidence>
<dbReference type="GO" id="GO:0005524">
    <property type="term" value="F:ATP binding"/>
    <property type="evidence" value="ECO:0007669"/>
    <property type="project" value="UniProtKB-KW"/>
</dbReference>
<keyword evidence="7" id="KW-0067">ATP-binding</keyword>
<gene>
    <name evidence="10" type="ORF">CO145_02500</name>
</gene>
<dbReference type="Gene3D" id="3.90.228.20">
    <property type="match status" value="1"/>
</dbReference>
<sequence length="530" mass="60021">MSKFDLAEFARTAERVKEKAIEENRLLDNLSDEVLRTLVEREPGVRKSIYDNFVAESEPTSRSQVFTQNSVDDPFGEKERDLLAQCERALARERLICIDRIVGNERSETVVRLIVPEKFAHIAYGGKNLFIPVKKKVEKPQYQIIFFGDEAWETNKSRPLPQKDITIRLAMLEDGRVIKIVRNSNYIGEYKKGVFASEDWVAKRRRGGIFLHAGCREEYLQSVHGDYRTTRTLLLALSANGKTTTTSRILARKGKEKSWFIQDDGGTLMPDGSFYGFEAGGVFVKTEGVNPGEQSEIYYGLLKRETVLENVYLTPGGDFDFYNFERTSNGRAVVLRRDFMHASPYIDVDRIDNLILITRGPIIPAISKLTAEQAVALMVLGQAMESSAGDPTQAGKIRSEFFYDPFVAGDRAEHANIFYEILRGLPHLNYYLINTGGVGEEALYKDISVGYTLAILDSLFRGGLDDWVDSPTGFKVPAAIRAMDDILVHPERLYSRAEFEQRQKALNRWRCEAVEKLGAALHPNLRKVFT</sequence>
<comment type="similarity">
    <text evidence="2">Belongs to the phosphoenolpyruvate carboxykinase (ATP) family.</text>
</comment>
<evidence type="ECO:0000256" key="6">
    <source>
        <dbReference type="ARBA" id="ARBA00022793"/>
    </source>
</evidence>
<keyword evidence="6" id="KW-0210">Decarboxylase</keyword>
<dbReference type="EC" id="4.1.1.49" evidence="3"/>
<evidence type="ECO:0000313" key="10">
    <source>
        <dbReference type="EMBL" id="PJA84075.1"/>
    </source>
</evidence>
<evidence type="ECO:0000256" key="2">
    <source>
        <dbReference type="ARBA" id="ARBA00006052"/>
    </source>
</evidence>
<evidence type="ECO:0000256" key="5">
    <source>
        <dbReference type="ARBA" id="ARBA00022741"/>
    </source>
</evidence>
<dbReference type="InterPro" id="IPR008210">
    <property type="entry name" value="PEP_carboxykinase_N"/>
</dbReference>
<keyword evidence="5" id="KW-0547">Nucleotide-binding</keyword>
<dbReference type="UniPathway" id="UPA00138"/>
<evidence type="ECO:0000256" key="8">
    <source>
        <dbReference type="ARBA" id="ARBA00023239"/>
    </source>
</evidence>
<evidence type="ECO:0000256" key="4">
    <source>
        <dbReference type="ARBA" id="ARBA00022432"/>
    </source>
</evidence>
<comment type="catalytic activity">
    <reaction evidence="9">
        <text>oxaloacetate + ATP = phosphoenolpyruvate + ADP + CO2</text>
        <dbReference type="Rhea" id="RHEA:18617"/>
        <dbReference type="ChEBI" id="CHEBI:16452"/>
        <dbReference type="ChEBI" id="CHEBI:16526"/>
        <dbReference type="ChEBI" id="CHEBI:30616"/>
        <dbReference type="ChEBI" id="CHEBI:58702"/>
        <dbReference type="ChEBI" id="CHEBI:456216"/>
        <dbReference type="EC" id="4.1.1.49"/>
    </reaction>
</comment>
<accession>A0A2M7Z4J7</accession>
<dbReference type="PANTHER" id="PTHR30031:SF0">
    <property type="entry name" value="PHOSPHOENOLPYRUVATE CARBOXYKINASE (ATP)"/>
    <property type="match status" value="1"/>
</dbReference>
<evidence type="ECO:0000256" key="9">
    <source>
        <dbReference type="ARBA" id="ARBA00047371"/>
    </source>
</evidence>
<keyword evidence="4" id="KW-0312">Gluconeogenesis</keyword>
<dbReference type="SUPFAM" id="SSF53795">
    <property type="entry name" value="PEP carboxykinase-like"/>
    <property type="match status" value="1"/>
</dbReference>
<comment type="pathway">
    <text evidence="1">Carbohydrate biosynthesis; gluconeogenesis.</text>
</comment>
<dbReference type="GO" id="GO:0006094">
    <property type="term" value="P:gluconeogenesis"/>
    <property type="evidence" value="ECO:0007669"/>
    <property type="project" value="UniProtKB-UniPathway"/>
</dbReference>
<comment type="caution">
    <text evidence="10">The sequence shown here is derived from an EMBL/GenBank/DDBJ whole genome shotgun (WGS) entry which is preliminary data.</text>
</comment>
<dbReference type="PANTHER" id="PTHR30031">
    <property type="entry name" value="PHOSPHOENOLPYRUVATE CARBOXYKINASE ATP"/>
    <property type="match status" value="1"/>
</dbReference>
<dbReference type="Proteomes" id="UP000231034">
    <property type="component" value="Unassembled WGS sequence"/>
</dbReference>
<dbReference type="Gene3D" id="2.170.8.10">
    <property type="entry name" value="Phosphoenolpyruvate Carboxykinase, domain 2"/>
    <property type="match status" value="1"/>
</dbReference>
<dbReference type="InterPro" id="IPR013035">
    <property type="entry name" value="PEP_carboxykinase_C"/>
</dbReference>
<dbReference type="Pfam" id="PF01293">
    <property type="entry name" value="PEPCK_ATP"/>
    <property type="match status" value="1"/>
</dbReference>
<evidence type="ECO:0000313" key="11">
    <source>
        <dbReference type="Proteomes" id="UP000231034"/>
    </source>
</evidence>
<organism evidence="10 11">
    <name type="scientific">Candidatus Nealsonbacteria bacterium CG_4_9_14_3_um_filter_37_13</name>
    <dbReference type="NCBI Taxonomy" id="1974695"/>
    <lineage>
        <taxon>Bacteria</taxon>
        <taxon>Candidatus Nealsoniibacteriota</taxon>
    </lineage>
</organism>
<keyword evidence="8" id="KW-0456">Lyase</keyword>
<proteinExistence type="inferred from homology"/>
<dbReference type="GO" id="GO:0005829">
    <property type="term" value="C:cytosol"/>
    <property type="evidence" value="ECO:0007669"/>
    <property type="project" value="TreeGrafter"/>
</dbReference>
<dbReference type="EMBL" id="PFVR01000090">
    <property type="protein sequence ID" value="PJA84075.1"/>
    <property type="molecule type" value="Genomic_DNA"/>
</dbReference>
<evidence type="ECO:0000256" key="3">
    <source>
        <dbReference type="ARBA" id="ARBA00012363"/>
    </source>
</evidence>